<organism evidence="3 4">
    <name type="scientific">Serinibacter arcticus</name>
    <dbReference type="NCBI Taxonomy" id="1655435"/>
    <lineage>
        <taxon>Bacteria</taxon>
        <taxon>Bacillati</taxon>
        <taxon>Actinomycetota</taxon>
        <taxon>Actinomycetes</taxon>
        <taxon>Micrococcales</taxon>
        <taxon>Beutenbergiaceae</taxon>
        <taxon>Serinibacter</taxon>
    </lineage>
</organism>
<feature type="chain" id="PRO_5021452851" evidence="1">
    <location>
        <begin position="28"/>
        <end position="428"/>
    </location>
</feature>
<dbReference type="AlphaFoldDB" id="A0A4Z1E8K5"/>
<evidence type="ECO:0000313" key="4">
    <source>
        <dbReference type="Proteomes" id="UP000297318"/>
    </source>
</evidence>
<dbReference type="InterPro" id="IPR006311">
    <property type="entry name" value="TAT_signal"/>
</dbReference>
<gene>
    <name evidence="3" type="ORF">SERN_0099</name>
</gene>
<protein>
    <submittedName>
        <fullName evidence="3">D-alanyl-D-alanine carboxypeptidase</fullName>
    </submittedName>
</protein>
<accession>A0A4Z1E8K5</accession>
<evidence type="ECO:0000256" key="1">
    <source>
        <dbReference type="SAM" id="SignalP"/>
    </source>
</evidence>
<dbReference type="Proteomes" id="UP000297318">
    <property type="component" value="Unassembled WGS sequence"/>
</dbReference>
<feature type="domain" description="D-alanyl-D-alanine carboxypeptidase-like core" evidence="2">
    <location>
        <begin position="278"/>
        <end position="399"/>
    </location>
</feature>
<dbReference type="RefSeq" id="WP_135848194.1">
    <property type="nucleotide sequence ID" value="NZ_RHPJ01000001.1"/>
</dbReference>
<keyword evidence="4" id="KW-1185">Reference proteome</keyword>
<keyword evidence="3" id="KW-0645">Protease</keyword>
<dbReference type="PANTHER" id="PTHR34385">
    <property type="entry name" value="D-ALANYL-D-ALANINE CARBOXYPEPTIDASE"/>
    <property type="match status" value="1"/>
</dbReference>
<dbReference type="PANTHER" id="PTHR34385:SF1">
    <property type="entry name" value="PEPTIDOGLYCAN L-ALANYL-D-GLUTAMATE ENDOPEPTIDASE CWLK"/>
    <property type="match status" value="1"/>
</dbReference>
<keyword evidence="1" id="KW-0732">Signal</keyword>
<proteinExistence type="predicted"/>
<dbReference type="PROSITE" id="PS51318">
    <property type="entry name" value="TAT"/>
    <property type="match status" value="1"/>
</dbReference>
<evidence type="ECO:0000313" key="3">
    <source>
        <dbReference type="EMBL" id="TGO05907.1"/>
    </source>
</evidence>
<dbReference type="Pfam" id="PF02557">
    <property type="entry name" value="VanY"/>
    <property type="match status" value="1"/>
</dbReference>
<dbReference type="InterPro" id="IPR009045">
    <property type="entry name" value="Zn_M74/Hedgehog-like"/>
</dbReference>
<dbReference type="EMBL" id="RHPJ01000001">
    <property type="protein sequence ID" value="TGO05907.1"/>
    <property type="molecule type" value="Genomic_DNA"/>
</dbReference>
<name>A0A4Z1E8K5_9MICO</name>
<reference evidence="3 4" key="1">
    <citation type="submission" date="2018-11" db="EMBL/GenBank/DDBJ databases">
        <title>Complete genome sequencing of the Actinobacteria Serinibacter sp. K3-2.</title>
        <authorList>
            <person name="Rakitin A.L."/>
            <person name="Beletsky A.V."/>
            <person name="Mardanov A.V."/>
            <person name="Ravin N.V."/>
            <person name="Gromova A.S."/>
            <person name="Filippova S.N."/>
            <person name="Gal'Chenko V.F."/>
        </authorList>
    </citation>
    <scope>NUCLEOTIDE SEQUENCE [LARGE SCALE GENOMIC DNA]</scope>
    <source>
        <strain evidence="3 4">K3-2</strain>
    </source>
</reference>
<keyword evidence="3" id="KW-0378">Hydrolase</keyword>
<dbReference type="SUPFAM" id="SSF55166">
    <property type="entry name" value="Hedgehog/DD-peptidase"/>
    <property type="match status" value="1"/>
</dbReference>
<dbReference type="OrthoDB" id="9792074at2"/>
<dbReference type="Gene3D" id="3.30.1380.10">
    <property type="match status" value="1"/>
</dbReference>
<sequence length="428" mass="43907">MSPATYRRRRRVLAVALSLVAASGVSAAHLGERSASAERITAVRDSAVVTEQGMRVAVDAARSELELEVGSAAAVLAGTDLDTPAVPEGRRGLANDGVDPAAVEQLRAAVADAESALAAPVELTSVPAVVESVLVDVPVTTTPTVTDVTDTSAAVAAAADAVRAARLVAATQGVLDALAAGEQRLASWEPIAADPAVLTGLRDAVAAGVAVREGATVDGEAAAPVTDLDALRAVQTDLETATASHAEVVTRPDAPTTVGGIPVISKAVPLPLGYDPGMQPEVSAAFDRMAAAAAAEEGLTLFVASGYRSYDDQAATYGRWAAEHGSTYADRFSSRAGFSEHQSGLALDVNDPSRAFDGTPEATWVAANAARFGFVVRYPEGKEAITGYVYEPWHLRFLGVELATELTDAGLTLEEHLGLSADYLGGAP</sequence>
<evidence type="ECO:0000259" key="2">
    <source>
        <dbReference type="Pfam" id="PF02557"/>
    </source>
</evidence>
<feature type="signal peptide" evidence="1">
    <location>
        <begin position="1"/>
        <end position="27"/>
    </location>
</feature>
<dbReference type="InterPro" id="IPR058193">
    <property type="entry name" value="VanY/YodJ_core_dom"/>
</dbReference>
<dbReference type="InterPro" id="IPR003709">
    <property type="entry name" value="VanY-like_core_dom"/>
</dbReference>
<dbReference type="InterPro" id="IPR052179">
    <property type="entry name" value="DD-CPase-like"/>
</dbReference>
<dbReference type="GO" id="GO:0006508">
    <property type="term" value="P:proteolysis"/>
    <property type="evidence" value="ECO:0007669"/>
    <property type="project" value="InterPro"/>
</dbReference>
<dbReference type="GO" id="GO:0004180">
    <property type="term" value="F:carboxypeptidase activity"/>
    <property type="evidence" value="ECO:0007669"/>
    <property type="project" value="UniProtKB-KW"/>
</dbReference>
<keyword evidence="3" id="KW-0121">Carboxypeptidase</keyword>
<dbReference type="CDD" id="cd14852">
    <property type="entry name" value="LD-carboxypeptidase"/>
    <property type="match status" value="1"/>
</dbReference>
<comment type="caution">
    <text evidence="3">The sequence shown here is derived from an EMBL/GenBank/DDBJ whole genome shotgun (WGS) entry which is preliminary data.</text>
</comment>